<comment type="caution">
    <text evidence="1">The sequence shown here is derived from an EMBL/GenBank/DDBJ whole genome shotgun (WGS) entry which is preliminary data.</text>
</comment>
<dbReference type="STRING" id="1799789.AX660_16490"/>
<dbReference type="EMBL" id="LSNE01000006">
    <property type="protein sequence ID" value="KXI28673.1"/>
    <property type="molecule type" value="Genomic_DNA"/>
</dbReference>
<name>A0A136A0F5_9ALTE</name>
<reference evidence="2" key="1">
    <citation type="submission" date="2016-02" db="EMBL/GenBank/DDBJ databases">
        <authorList>
            <person name="Schultz-Johansen M."/>
            <person name="Glaring M.A."/>
            <person name="Bech P.K."/>
            <person name="Stougaard P."/>
        </authorList>
    </citation>
    <scope>NUCLEOTIDE SEQUENCE [LARGE SCALE GENOMIC DNA]</scope>
    <source>
        <strain evidence="2">S66</strain>
    </source>
</reference>
<sequence length="125" mass="14071">MCITFTHEVDKANKLLICEVKGLVETSLDAEHLLKNVVKLAGKGQVKNVVVDVTELSIGYSSMHMANLMLTMQNEGWLVDIKIARIVEPKDNAQNLVGEMAEKYNLPIKNFDNRSDALIWLLFNK</sequence>
<gene>
    <name evidence="1" type="ORF">AX660_16490</name>
</gene>
<dbReference type="OrthoDB" id="6386158at2"/>
<accession>A0A136A0F5</accession>
<dbReference type="Proteomes" id="UP000070299">
    <property type="component" value="Unassembled WGS sequence"/>
</dbReference>
<dbReference type="RefSeq" id="WP_068377816.1">
    <property type="nucleotide sequence ID" value="NZ_LSNE01000006.1"/>
</dbReference>
<evidence type="ECO:0008006" key="3">
    <source>
        <dbReference type="Google" id="ProtNLM"/>
    </source>
</evidence>
<keyword evidence="2" id="KW-1185">Reference proteome</keyword>
<proteinExistence type="predicted"/>
<dbReference type="AlphaFoldDB" id="A0A136A0F5"/>
<protein>
    <recommendedName>
        <fullName evidence="3">STAS domain-containing protein</fullName>
    </recommendedName>
</protein>
<organism evidence="1 2">
    <name type="scientific">Paraglaciecola hydrolytica</name>
    <dbReference type="NCBI Taxonomy" id="1799789"/>
    <lineage>
        <taxon>Bacteria</taxon>
        <taxon>Pseudomonadati</taxon>
        <taxon>Pseudomonadota</taxon>
        <taxon>Gammaproteobacteria</taxon>
        <taxon>Alteromonadales</taxon>
        <taxon>Alteromonadaceae</taxon>
        <taxon>Paraglaciecola</taxon>
    </lineage>
</organism>
<evidence type="ECO:0000313" key="2">
    <source>
        <dbReference type="Proteomes" id="UP000070299"/>
    </source>
</evidence>
<evidence type="ECO:0000313" key="1">
    <source>
        <dbReference type="EMBL" id="KXI28673.1"/>
    </source>
</evidence>